<dbReference type="Gene3D" id="1.10.510.10">
    <property type="entry name" value="Transferase(Phosphotransferase) domain 1"/>
    <property type="match status" value="1"/>
</dbReference>
<dbReference type="OrthoDB" id="7464126at2759"/>
<accession>A0A9W6TFQ9</accession>
<gene>
    <name evidence="2" type="ORF">Plil01_000302100</name>
</gene>
<dbReference type="SMART" id="SM00220">
    <property type="entry name" value="S_TKc"/>
    <property type="match status" value="1"/>
</dbReference>
<dbReference type="InterPro" id="IPR011009">
    <property type="entry name" value="Kinase-like_dom_sf"/>
</dbReference>
<sequence length="247" mass="29189">MWTLLYQAALGLEYLHERGIIHGDLRCSNILIGSDGLAKLTNLGWSLSTTTSGLDRRSTTVGSMRWQPPEVLKCERLSFASDIYSLGMCIVESVTRKMPWDRRDTDLVRTESKLKWYPEDGSWCFAPDCPHENARRLVWRMCCHNPHKRACLYSVVKELDRLVIKESVALQHENQTQRTFDDCYYDERKETWMKVEMQIQKCDNDQYHQAFDELTKVRKRLLESTHLSTIFDRFHELVRDFRKTLMM</sequence>
<keyword evidence="3" id="KW-1185">Reference proteome</keyword>
<protein>
    <submittedName>
        <fullName evidence="2">Unnamed protein product</fullName>
    </submittedName>
</protein>
<dbReference type="Pfam" id="PF00069">
    <property type="entry name" value="Pkinase"/>
    <property type="match status" value="1"/>
</dbReference>
<dbReference type="PROSITE" id="PS00109">
    <property type="entry name" value="PROTEIN_KINASE_TYR"/>
    <property type="match status" value="1"/>
</dbReference>
<dbReference type="GO" id="GO:0005737">
    <property type="term" value="C:cytoplasm"/>
    <property type="evidence" value="ECO:0007669"/>
    <property type="project" value="TreeGrafter"/>
</dbReference>
<dbReference type="InterPro" id="IPR000719">
    <property type="entry name" value="Prot_kinase_dom"/>
</dbReference>
<dbReference type="PANTHER" id="PTHR24361">
    <property type="entry name" value="MITOGEN-ACTIVATED KINASE KINASE KINASE"/>
    <property type="match status" value="1"/>
</dbReference>
<organism evidence="2 3">
    <name type="scientific">Phytophthora lilii</name>
    <dbReference type="NCBI Taxonomy" id="2077276"/>
    <lineage>
        <taxon>Eukaryota</taxon>
        <taxon>Sar</taxon>
        <taxon>Stramenopiles</taxon>
        <taxon>Oomycota</taxon>
        <taxon>Peronosporomycetes</taxon>
        <taxon>Peronosporales</taxon>
        <taxon>Peronosporaceae</taxon>
        <taxon>Phytophthora</taxon>
    </lineage>
</organism>
<dbReference type="PROSITE" id="PS50011">
    <property type="entry name" value="PROTEIN_KINASE_DOM"/>
    <property type="match status" value="1"/>
</dbReference>
<evidence type="ECO:0000259" key="1">
    <source>
        <dbReference type="PROSITE" id="PS50011"/>
    </source>
</evidence>
<name>A0A9W6TFQ9_9STRA</name>
<dbReference type="AlphaFoldDB" id="A0A9W6TFQ9"/>
<dbReference type="EMBL" id="BSXW01000116">
    <property type="protein sequence ID" value="GMF12404.1"/>
    <property type="molecule type" value="Genomic_DNA"/>
</dbReference>
<dbReference type="InterPro" id="IPR008266">
    <property type="entry name" value="Tyr_kinase_AS"/>
</dbReference>
<evidence type="ECO:0000313" key="3">
    <source>
        <dbReference type="Proteomes" id="UP001165083"/>
    </source>
</evidence>
<dbReference type="InterPro" id="IPR053235">
    <property type="entry name" value="Ser_Thr_kinase"/>
</dbReference>
<comment type="caution">
    <text evidence="2">The sequence shown here is derived from an EMBL/GenBank/DDBJ whole genome shotgun (WGS) entry which is preliminary data.</text>
</comment>
<proteinExistence type="predicted"/>
<dbReference type="SUPFAM" id="SSF56112">
    <property type="entry name" value="Protein kinase-like (PK-like)"/>
    <property type="match status" value="1"/>
</dbReference>
<dbReference type="Proteomes" id="UP001165083">
    <property type="component" value="Unassembled WGS sequence"/>
</dbReference>
<feature type="domain" description="Protein kinase" evidence="1">
    <location>
        <begin position="1"/>
        <end position="163"/>
    </location>
</feature>
<reference evidence="2" key="1">
    <citation type="submission" date="2023-04" db="EMBL/GenBank/DDBJ databases">
        <title>Phytophthora lilii NBRC 32176.</title>
        <authorList>
            <person name="Ichikawa N."/>
            <person name="Sato H."/>
            <person name="Tonouchi N."/>
        </authorList>
    </citation>
    <scope>NUCLEOTIDE SEQUENCE</scope>
    <source>
        <strain evidence="2">NBRC 32176</strain>
    </source>
</reference>
<dbReference type="GO" id="GO:0005524">
    <property type="term" value="F:ATP binding"/>
    <property type="evidence" value="ECO:0007669"/>
    <property type="project" value="InterPro"/>
</dbReference>
<evidence type="ECO:0000313" key="2">
    <source>
        <dbReference type="EMBL" id="GMF12404.1"/>
    </source>
</evidence>
<dbReference type="GO" id="GO:0004674">
    <property type="term" value="F:protein serine/threonine kinase activity"/>
    <property type="evidence" value="ECO:0007669"/>
    <property type="project" value="TreeGrafter"/>
</dbReference>